<dbReference type="EMBL" id="JAUEDM010000001">
    <property type="protein sequence ID" value="KAK3329283.1"/>
    <property type="molecule type" value="Genomic_DNA"/>
</dbReference>
<dbReference type="PANTHER" id="PTHR33112:SF16">
    <property type="entry name" value="HETEROKARYON INCOMPATIBILITY DOMAIN-CONTAINING PROTEIN"/>
    <property type="match status" value="1"/>
</dbReference>
<evidence type="ECO:0000313" key="1">
    <source>
        <dbReference type="EMBL" id="KAK3329283.1"/>
    </source>
</evidence>
<proteinExistence type="predicted"/>
<accession>A0AAE0MF01</accession>
<reference evidence="1" key="2">
    <citation type="submission" date="2023-06" db="EMBL/GenBank/DDBJ databases">
        <authorList>
            <consortium name="Lawrence Berkeley National Laboratory"/>
            <person name="Haridas S."/>
            <person name="Hensen N."/>
            <person name="Bonometti L."/>
            <person name="Westerberg I."/>
            <person name="Brannstrom I.O."/>
            <person name="Guillou S."/>
            <person name="Cros-Aarteil S."/>
            <person name="Calhoun S."/>
            <person name="Kuo A."/>
            <person name="Mondo S."/>
            <person name="Pangilinan J."/>
            <person name="Riley R."/>
            <person name="Labutti K."/>
            <person name="Andreopoulos B."/>
            <person name="Lipzen A."/>
            <person name="Chen C."/>
            <person name="Yanf M."/>
            <person name="Daum C."/>
            <person name="Ng V."/>
            <person name="Clum A."/>
            <person name="Steindorff A."/>
            <person name="Ohm R."/>
            <person name="Martin F."/>
            <person name="Silar P."/>
            <person name="Natvig D."/>
            <person name="Lalanne C."/>
            <person name="Gautier V."/>
            <person name="Ament-Velasquez S.L."/>
            <person name="Kruys A."/>
            <person name="Hutchinson M.I."/>
            <person name="Powell A.J."/>
            <person name="Barry K."/>
            <person name="Miller A.N."/>
            <person name="Grigoriev I.V."/>
            <person name="Debuchy R."/>
            <person name="Gladieux P."/>
            <person name="Thoren M.H."/>
            <person name="Johannesson H."/>
        </authorList>
    </citation>
    <scope>NUCLEOTIDE SEQUENCE</scope>
    <source>
        <strain evidence="1">CBS 118394</strain>
    </source>
</reference>
<reference evidence="1" key="1">
    <citation type="journal article" date="2023" name="Mol. Phylogenet. Evol.">
        <title>Genome-scale phylogeny and comparative genomics of the fungal order Sordariales.</title>
        <authorList>
            <person name="Hensen N."/>
            <person name="Bonometti L."/>
            <person name="Westerberg I."/>
            <person name="Brannstrom I.O."/>
            <person name="Guillou S."/>
            <person name="Cros-Aarteil S."/>
            <person name="Calhoun S."/>
            <person name="Haridas S."/>
            <person name="Kuo A."/>
            <person name="Mondo S."/>
            <person name="Pangilinan J."/>
            <person name="Riley R."/>
            <person name="LaButti K."/>
            <person name="Andreopoulos B."/>
            <person name="Lipzen A."/>
            <person name="Chen C."/>
            <person name="Yan M."/>
            <person name="Daum C."/>
            <person name="Ng V."/>
            <person name="Clum A."/>
            <person name="Steindorff A."/>
            <person name="Ohm R.A."/>
            <person name="Martin F."/>
            <person name="Silar P."/>
            <person name="Natvig D.O."/>
            <person name="Lalanne C."/>
            <person name="Gautier V."/>
            <person name="Ament-Velasquez S.L."/>
            <person name="Kruys A."/>
            <person name="Hutchinson M.I."/>
            <person name="Powell A.J."/>
            <person name="Barry K."/>
            <person name="Miller A.N."/>
            <person name="Grigoriev I.V."/>
            <person name="Debuchy R."/>
            <person name="Gladieux P."/>
            <person name="Hiltunen Thoren M."/>
            <person name="Johannesson H."/>
        </authorList>
    </citation>
    <scope>NUCLEOTIDE SEQUENCE</scope>
    <source>
        <strain evidence="1">CBS 118394</strain>
    </source>
</reference>
<evidence type="ECO:0000313" key="2">
    <source>
        <dbReference type="Proteomes" id="UP001283341"/>
    </source>
</evidence>
<keyword evidence="2" id="KW-1185">Reference proteome</keyword>
<comment type="caution">
    <text evidence="1">The sequence shown here is derived from an EMBL/GenBank/DDBJ whole genome shotgun (WGS) entry which is preliminary data.</text>
</comment>
<sequence>MRPARLLAISDDASEVEVIITLPGVRYEYVTLSHRRGEVDTLDSDLQRDSIAEICVSVPSLPATFRDRRYNHAPAGLQDDEQHRERESAKRASIFRGAVLTIAASAAPPGANQVRQTSDSRPSFPGRAFTLFTPDGASSWSDILTPPLRAHLQRTGLLRFPIPAQDRYLAGRWARDMPAALLWRTNVGEYYPPREYCPSYMKYNNDLPPKDDLLQIDGDTAASWSWASKRLMVEYLGIDDSVATWKLRVPDPDSLSSSPVAWANSATVAGMVKDGGSLRVRGRLRKVVIVHYADRTTLFRAYALPSAARSDEVVSFASDNMHRCCHCRKVLLDDPLVQGEDVYCTTTLPHTKVDTLAITNGFDCTPPRRLLNIYTHQSEVRLRLVDPRKEDTLKWCALSYFWGERPTLTTTNSTLQSRLDGTKPIQLPQTHRDAVETTREKAHDIAQMPDVYGNAYITLSASSASNIAEGFLHTRNMPVEFSEFFPFSLRYHGRDFGDAEEKNLLFQPKIWPARDPVNLR</sequence>
<dbReference type="PANTHER" id="PTHR33112">
    <property type="entry name" value="DOMAIN PROTEIN, PUTATIVE-RELATED"/>
    <property type="match status" value="1"/>
</dbReference>
<protein>
    <submittedName>
        <fullName evidence="1">Uncharacterized protein</fullName>
    </submittedName>
</protein>
<dbReference type="AlphaFoldDB" id="A0AAE0MF01"/>
<gene>
    <name evidence="1" type="ORF">B0H66DRAFT_610052</name>
</gene>
<name>A0AAE0MF01_9PEZI</name>
<dbReference type="Proteomes" id="UP001283341">
    <property type="component" value="Unassembled WGS sequence"/>
</dbReference>
<organism evidence="1 2">
    <name type="scientific">Apodospora peruviana</name>
    <dbReference type="NCBI Taxonomy" id="516989"/>
    <lineage>
        <taxon>Eukaryota</taxon>
        <taxon>Fungi</taxon>
        <taxon>Dikarya</taxon>
        <taxon>Ascomycota</taxon>
        <taxon>Pezizomycotina</taxon>
        <taxon>Sordariomycetes</taxon>
        <taxon>Sordariomycetidae</taxon>
        <taxon>Sordariales</taxon>
        <taxon>Lasiosphaeriaceae</taxon>
        <taxon>Apodospora</taxon>
    </lineage>
</organism>